<reference evidence="1 2" key="1">
    <citation type="submission" date="2018-04" db="EMBL/GenBank/DDBJ databases">
        <authorList>
            <person name="Zhang X."/>
            <person name="Yuan J."/>
            <person name="Li F."/>
            <person name="Xiang J."/>
        </authorList>
    </citation>
    <scope>NUCLEOTIDE SEQUENCE [LARGE SCALE GENOMIC DNA]</scope>
    <source>
        <tissue evidence="1">Muscle</tissue>
    </source>
</reference>
<protein>
    <submittedName>
        <fullName evidence="1">Uncharacterized protein</fullName>
    </submittedName>
</protein>
<proteinExistence type="predicted"/>
<organism evidence="1 2">
    <name type="scientific">Penaeus vannamei</name>
    <name type="common">Whiteleg shrimp</name>
    <name type="synonym">Litopenaeus vannamei</name>
    <dbReference type="NCBI Taxonomy" id="6689"/>
    <lineage>
        <taxon>Eukaryota</taxon>
        <taxon>Metazoa</taxon>
        <taxon>Ecdysozoa</taxon>
        <taxon>Arthropoda</taxon>
        <taxon>Crustacea</taxon>
        <taxon>Multicrustacea</taxon>
        <taxon>Malacostraca</taxon>
        <taxon>Eumalacostraca</taxon>
        <taxon>Eucarida</taxon>
        <taxon>Decapoda</taxon>
        <taxon>Dendrobranchiata</taxon>
        <taxon>Penaeoidea</taxon>
        <taxon>Penaeidae</taxon>
        <taxon>Penaeus</taxon>
    </lineage>
</organism>
<evidence type="ECO:0000313" key="2">
    <source>
        <dbReference type="Proteomes" id="UP000283509"/>
    </source>
</evidence>
<comment type="caution">
    <text evidence="1">The sequence shown here is derived from an EMBL/GenBank/DDBJ whole genome shotgun (WGS) entry which is preliminary data.</text>
</comment>
<dbReference type="EMBL" id="QCYY01001572">
    <property type="protein sequence ID" value="ROT77048.1"/>
    <property type="molecule type" value="Genomic_DNA"/>
</dbReference>
<reference evidence="1 2" key="2">
    <citation type="submission" date="2019-01" db="EMBL/GenBank/DDBJ databases">
        <title>The decoding of complex shrimp genome reveals the adaptation for benthos swimmer, frequently molting mechanism and breeding impact on genome.</title>
        <authorList>
            <person name="Sun Y."/>
            <person name="Gao Y."/>
            <person name="Yu Y."/>
        </authorList>
    </citation>
    <scope>NUCLEOTIDE SEQUENCE [LARGE SCALE GENOMIC DNA]</scope>
    <source>
        <tissue evidence="1">Muscle</tissue>
    </source>
</reference>
<name>A0A423TKP9_PENVA</name>
<accession>A0A423TKP9</accession>
<evidence type="ECO:0000313" key="1">
    <source>
        <dbReference type="EMBL" id="ROT77048.1"/>
    </source>
</evidence>
<sequence>MAQAGWLARLRLRAALPCFHFPLADFSPSPSDLLPRSTPPPLYSPFPSLLSSLFSRFPLPLALSLLPFSLVLFRLSLHPLLSLLALISFALSASARPPPLSPPIPPCPLSPSRPFSLNSLSLHHPACRSLLVLVLSPSAHPLPSTPVLGPLPFPPCLLILPFLLSPAPFPLVPLSLSPSPSPCPPRSWPFAHPFFLSLSPSLSSSCPFSASLPSPSSSLSLVSLSSRLFPLRNVFSLRLPRLGFSALPFLTPSLSPFSSAFLLLSRHPLLLFLSPFPRSPPIFLFFSLRPPPPLYRTFLNAVRFFPASSGFPSSPTPPALCSSRPVPPLSAFLSHCFTVALFPFPPLRPTLIFPSAPAAFSPPTPTSSPYAPHAVARSPACSSLFF</sequence>
<dbReference type="Proteomes" id="UP000283509">
    <property type="component" value="Unassembled WGS sequence"/>
</dbReference>
<dbReference type="AlphaFoldDB" id="A0A423TKP9"/>
<gene>
    <name evidence="1" type="ORF">C7M84_004323</name>
</gene>
<keyword evidence="2" id="KW-1185">Reference proteome</keyword>